<evidence type="ECO:0000313" key="1">
    <source>
        <dbReference type="EMBL" id="AST93336.1"/>
    </source>
</evidence>
<dbReference type="InterPro" id="IPR005186">
    <property type="entry name" value="FlaG"/>
</dbReference>
<proteinExistence type="predicted"/>
<dbReference type="SUPFAM" id="SSF160214">
    <property type="entry name" value="FlaG-like"/>
    <property type="match status" value="1"/>
</dbReference>
<gene>
    <name evidence="1" type="ORF">BC6307_19745</name>
</gene>
<dbReference type="PANTHER" id="PTHR37166">
    <property type="entry name" value="PROTEIN FLAG"/>
    <property type="match status" value="1"/>
</dbReference>
<dbReference type="RefSeq" id="WP_066419109.1">
    <property type="nucleotide sequence ID" value="NZ_CP018866.1"/>
</dbReference>
<accession>A0A223KV51</accession>
<organism evidence="1 2">
    <name type="scientific">Sutcliffiella cohnii</name>
    <dbReference type="NCBI Taxonomy" id="33932"/>
    <lineage>
        <taxon>Bacteria</taxon>
        <taxon>Bacillati</taxon>
        <taxon>Bacillota</taxon>
        <taxon>Bacilli</taxon>
        <taxon>Bacillales</taxon>
        <taxon>Bacillaceae</taxon>
        <taxon>Sutcliffiella</taxon>
    </lineage>
</organism>
<dbReference type="Pfam" id="PF03646">
    <property type="entry name" value="FlaG"/>
    <property type="match status" value="1"/>
</dbReference>
<evidence type="ECO:0008006" key="3">
    <source>
        <dbReference type="Google" id="ProtNLM"/>
    </source>
</evidence>
<dbReference type="Proteomes" id="UP000215224">
    <property type="component" value="Chromosome"/>
</dbReference>
<dbReference type="AlphaFoldDB" id="A0A223KV51"/>
<dbReference type="Gene3D" id="3.30.160.170">
    <property type="entry name" value="FlaG-like"/>
    <property type="match status" value="1"/>
</dbReference>
<dbReference type="NCBIfam" id="NF005834">
    <property type="entry name" value="PRK07738.1"/>
    <property type="match status" value="1"/>
</dbReference>
<dbReference type="EMBL" id="CP018866">
    <property type="protein sequence ID" value="AST93336.1"/>
    <property type="molecule type" value="Genomic_DNA"/>
</dbReference>
<dbReference type="STRING" id="1314751.GCA_001591425_03508"/>
<keyword evidence="2" id="KW-1185">Reference proteome</keyword>
<evidence type="ECO:0000313" key="2">
    <source>
        <dbReference type="Proteomes" id="UP000215224"/>
    </source>
</evidence>
<name>A0A223KV51_9BACI</name>
<reference evidence="1 2" key="1">
    <citation type="submission" date="2016-12" db="EMBL/GenBank/DDBJ databases">
        <title>The whole genome sequencing and assembly of Bacillus cohnii DSM 6307T strain.</title>
        <authorList>
            <person name="Lee Y.-J."/>
            <person name="Yi H."/>
            <person name="Bahn Y.-S."/>
            <person name="Kim J.F."/>
            <person name="Lee D.-W."/>
        </authorList>
    </citation>
    <scope>NUCLEOTIDE SEQUENCE [LARGE SCALE GENOMIC DNA]</scope>
    <source>
        <strain evidence="1 2">DSM 6307</strain>
    </source>
</reference>
<sequence>MEINSSKLTNFLSTNTYNVKTETSEVEIAKEHKNVENVVDSINQFLKPLNTSVQFSFHDELNEYYVSIVDQETKEVVKEIPPKKLLDMYAEMAKFMGLFVDQKI</sequence>
<protein>
    <recommendedName>
        <fullName evidence="3">Flagellar protein FlaG</fullName>
    </recommendedName>
</protein>
<dbReference type="InterPro" id="IPR035924">
    <property type="entry name" value="FlaG-like_sf"/>
</dbReference>
<dbReference type="KEGG" id="bcoh:BC6307_19745"/>
<dbReference type="PANTHER" id="PTHR37166:SF1">
    <property type="entry name" value="PROTEIN FLAG"/>
    <property type="match status" value="1"/>
</dbReference>